<evidence type="ECO:0000313" key="3">
    <source>
        <dbReference type="EMBL" id="CDW75400.1"/>
    </source>
</evidence>
<feature type="transmembrane region" description="Helical" evidence="2">
    <location>
        <begin position="104"/>
        <end position="124"/>
    </location>
</feature>
<evidence type="ECO:0000256" key="1">
    <source>
        <dbReference type="SAM" id="MobiDB-lite"/>
    </source>
</evidence>
<keyword evidence="2" id="KW-1133">Transmembrane helix</keyword>
<accession>A0A077ZZT0</accession>
<evidence type="ECO:0000256" key="2">
    <source>
        <dbReference type="SAM" id="Phobius"/>
    </source>
</evidence>
<evidence type="ECO:0000313" key="4">
    <source>
        <dbReference type="Proteomes" id="UP000039865"/>
    </source>
</evidence>
<dbReference type="EMBL" id="CCKQ01004242">
    <property type="protein sequence ID" value="CDW75400.1"/>
    <property type="molecule type" value="Genomic_DNA"/>
</dbReference>
<feature type="transmembrane region" description="Helical" evidence="2">
    <location>
        <begin position="144"/>
        <end position="163"/>
    </location>
</feature>
<keyword evidence="2" id="KW-0812">Transmembrane</keyword>
<keyword evidence="4" id="KW-1185">Reference proteome</keyword>
<dbReference type="InParanoid" id="A0A077ZZT0"/>
<reference evidence="3 4" key="1">
    <citation type="submission" date="2014-06" db="EMBL/GenBank/DDBJ databases">
        <authorList>
            <person name="Swart Estienne"/>
        </authorList>
    </citation>
    <scope>NUCLEOTIDE SEQUENCE [LARGE SCALE GENOMIC DNA]</scope>
    <source>
        <strain evidence="3 4">130c</strain>
    </source>
</reference>
<name>A0A077ZZT0_STYLE</name>
<gene>
    <name evidence="3" type="primary">Contig15562.g16583</name>
    <name evidence="3" type="ORF">STYLEM_4390</name>
</gene>
<feature type="transmembrane region" description="Helical" evidence="2">
    <location>
        <begin position="21"/>
        <end position="42"/>
    </location>
</feature>
<proteinExistence type="predicted"/>
<feature type="transmembrane region" description="Helical" evidence="2">
    <location>
        <begin position="73"/>
        <end position="92"/>
    </location>
</feature>
<protein>
    <submittedName>
        <fullName evidence="3">Uncharacterized protein</fullName>
    </submittedName>
</protein>
<feature type="compositionally biased region" description="Basic and acidic residues" evidence="1">
    <location>
        <begin position="209"/>
        <end position="221"/>
    </location>
</feature>
<organism evidence="3 4">
    <name type="scientific">Stylonychia lemnae</name>
    <name type="common">Ciliate</name>
    <dbReference type="NCBI Taxonomy" id="5949"/>
    <lineage>
        <taxon>Eukaryota</taxon>
        <taxon>Sar</taxon>
        <taxon>Alveolata</taxon>
        <taxon>Ciliophora</taxon>
        <taxon>Intramacronucleata</taxon>
        <taxon>Spirotrichea</taxon>
        <taxon>Stichotrichia</taxon>
        <taxon>Sporadotrichida</taxon>
        <taxon>Oxytrichidae</taxon>
        <taxon>Stylonychinae</taxon>
        <taxon>Stylonychia</taxon>
    </lineage>
</organism>
<dbReference type="AlphaFoldDB" id="A0A077ZZT0"/>
<dbReference type="OrthoDB" id="321701at2759"/>
<keyword evidence="2" id="KW-0472">Membrane</keyword>
<sequence length="269" mass="29892">MTEEEPEVKQRSKLKMYAESYLIAGSLPSLIFPIAGLVTSFLQLTAADDYETCRLGRIFGSDPKYEDHLKHVMRSYSCWYYGYALVYFIIVFRPFKLLYKLSGLIMLLCMLTGYAICFMNIAFIAESHCGTETTYGRVGQANTIIFLVVGTFVMLTTHIIIWLPACAECCKKREINQVMNEEESLNKNQPTADDSSKQRLNQEADDQSDQTKEGNYRRAGGEIDEEAELEGGGPPARGGNDPEDEEGGGGAADATSKDLMKGGGDPDMY</sequence>
<feature type="region of interest" description="Disordered" evidence="1">
    <location>
        <begin position="181"/>
        <end position="269"/>
    </location>
</feature>
<dbReference type="Proteomes" id="UP000039865">
    <property type="component" value="Unassembled WGS sequence"/>
</dbReference>